<dbReference type="EMBL" id="JALKII010000008">
    <property type="protein sequence ID" value="MCK0538411.1"/>
    <property type="molecule type" value="Genomic_DNA"/>
</dbReference>
<evidence type="ECO:0000256" key="1">
    <source>
        <dbReference type="ARBA" id="ARBA00004651"/>
    </source>
</evidence>
<protein>
    <submittedName>
        <fullName evidence="12">Mechanosensitive ion channel family protein</fullName>
    </submittedName>
</protein>
<feature type="domain" description="Mechanosensitive ion channel MscS" evidence="9">
    <location>
        <begin position="175"/>
        <end position="242"/>
    </location>
</feature>
<evidence type="ECO:0000256" key="3">
    <source>
        <dbReference type="ARBA" id="ARBA00022475"/>
    </source>
</evidence>
<keyword evidence="6 8" id="KW-0472">Membrane</keyword>
<evidence type="ECO:0000313" key="12">
    <source>
        <dbReference type="EMBL" id="MCK0538411.1"/>
    </source>
</evidence>
<keyword evidence="13" id="KW-1185">Reference proteome</keyword>
<dbReference type="InterPro" id="IPR011014">
    <property type="entry name" value="MscS_channel_TM-2"/>
</dbReference>
<evidence type="ECO:0000259" key="10">
    <source>
        <dbReference type="Pfam" id="PF21082"/>
    </source>
</evidence>
<dbReference type="SUPFAM" id="SSF82861">
    <property type="entry name" value="Mechanosensitive channel protein MscS (YggB), transmembrane region"/>
    <property type="match status" value="1"/>
</dbReference>
<evidence type="ECO:0000256" key="5">
    <source>
        <dbReference type="ARBA" id="ARBA00022989"/>
    </source>
</evidence>
<accession>A0ABT0E985</accession>
<keyword evidence="5 8" id="KW-1133">Transmembrane helix</keyword>
<dbReference type="Proteomes" id="UP001165524">
    <property type="component" value="Unassembled WGS sequence"/>
</dbReference>
<gene>
    <name evidence="12" type="ORF">MU846_11885</name>
</gene>
<evidence type="ECO:0000259" key="9">
    <source>
        <dbReference type="Pfam" id="PF00924"/>
    </source>
</evidence>
<dbReference type="InterPro" id="IPR023408">
    <property type="entry name" value="MscS_beta-dom_sf"/>
</dbReference>
<dbReference type="PANTHER" id="PTHR30566:SF25">
    <property type="entry name" value="INNER MEMBRANE PROTEIN"/>
    <property type="match status" value="1"/>
</dbReference>
<organism evidence="12 13">
    <name type="scientific">Alcanivorax quisquiliarum</name>
    <dbReference type="NCBI Taxonomy" id="2933565"/>
    <lineage>
        <taxon>Bacteria</taxon>
        <taxon>Pseudomonadati</taxon>
        <taxon>Pseudomonadota</taxon>
        <taxon>Gammaproteobacteria</taxon>
        <taxon>Oceanospirillales</taxon>
        <taxon>Alcanivoracaceae</taxon>
        <taxon>Alcanivorax</taxon>
    </lineage>
</organism>
<evidence type="ECO:0000256" key="6">
    <source>
        <dbReference type="ARBA" id="ARBA00023136"/>
    </source>
</evidence>
<feature type="domain" description="Mechanosensitive ion channel transmembrane helices 2/3" evidence="11">
    <location>
        <begin position="135"/>
        <end position="174"/>
    </location>
</feature>
<dbReference type="PANTHER" id="PTHR30566">
    <property type="entry name" value="YNAI-RELATED MECHANOSENSITIVE ION CHANNEL"/>
    <property type="match status" value="1"/>
</dbReference>
<reference evidence="12" key="1">
    <citation type="submission" date="2022-04" db="EMBL/GenBank/DDBJ databases">
        <title>Alcanivorax sp. CY1518 draft genome sequence.</title>
        <authorList>
            <person name="Zhao G."/>
            <person name="An M."/>
        </authorList>
    </citation>
    <scope>NUCLEOTIDE SEQUENCE</scope>
    <source>
        <strain evidence="12">CY1518</strain>
    </source>
</reference>
<proteinExistence type="inferred from homology"/>
<feature type="transmembrane region" description="Helical" evidence="8">
    <location>
        <begin position="155"/>
        <end position="177"/>
    </location>
</feature>
<sequence>MDWQALVEQISWADVVIATGVTVVSYCVIQFLLQAVARRLQRHSAHSDRRAIGYVASMLQHTHRTLVALFALLLGLKAATLPPAWAIPLSHGWFLVLALQAALWLDHGIREWVRGIARADGDRNPVTTLLISIMLRMLVWSVMGLSVLANLGINVTALVAGLGVGGIAVALAVQTLLSDMFASLAIGIDKPFEIGDFVVFGDVAGSIEHIGLKTTRIRSLSGEQIVCANADLLAQVVRNYKRMETRRVEFRFGITYDTDADKIRAVTRLVEQVIRDEPEARFDRAHFLAFDEQRLTIEVVYIVLSADYNRYMDIQQDINLALLSGLQEMGVRFALPIRRIEPGPAWQQMMNEDESSSPDGPLTSRH</sequence>
<evidence type="ECO:0000256" key="7">
    <source>
        <dbReference type="SAM" id="MobiDB-lite"/>
    </source>
</evidence>
<evidence type="ECO:0000256" key="8">
    <source>
        <dbReference type="SAM" id="Phobius"/>
    </source>
</evidence>
<dbReference type="InterPro" id="IPR049142">
    <property type="entry name" value="MS_channel_1st"/>
</dbReference>
<feature type="transmembrane region" description="Helical" evidence="8">
    <location>
        <begin position="126"/>
        <end position="149"/>
    </location>
</feature>
<dbReference type="Pfam" id="PF00924">
    <property type="entry name" value="MS_channel_2nd"/>
    <property type="match status" value="1"/>
</dbReference>
<dbReference type="Gene3D" id="1.10.287.1260">
    <property type="match status" value="1"/>
</dbReference>
<dbReference type="RefSeq" id="WP_246952997.1">
    <property type="nucleotide sequence ID" value="NZ_JALKII010000008.1"/>
</dbReference>
<evidence type="ECO:0000259" key="11">
    <source>
        <dbReference type="Pfam" id="PF21088"/>
    </source>
</evidence>
<keyword evidence="4 8" id="KW-0812">Transmembrane</keyword>
<dbReference type="Gene3D" id="2.30.30.60">
    <property type="match status" value="1"/>
</dbReference>
<dbReference type="Pfam" id="PF21082">
    <property type="entry name" value="MS_channel_3rd"/>
    <property type="match status" value="1"/>
</dbReference>
<dbReference type="InterPro" id="IPR006685">
    <property type="entry name" value="MscS_channel_2nd"/>
</dbReference>
<evidence type="ECO:0000313" key="13">
    <source>
        <dbReference type="Proteomes" id="UP001165524"/>
    </source>
</evidence>
<evidence type="ECO:0000256" key="2">
    <source>
        <dbReference type="ARBA" id="ARBA00008017"/>
    </source>
</evidence>
<dbReference type="Gene3D" id="3.30.70.100">
    <property type="match status" value="1"/>
</dbReference>
<dbReference type="SUPFAM" id="SSF50182">
    <property type="entry name" value="Sm-like ribonucleoproteins"/>
    <property type="match status" value="1"/>
</dbReference>
<dbReference type="InterPro" id="IPR011066">
    <property type="entry name" value="MscS_channel_C_sf"/>
</dbReference>
<dbReference type="InterPro" id="IPR010920">
    <property type="entry name" value="LSM_dom_sf"/>
</dbReference>
<feature type="domain" description="Mechanosensitive ion channel MscS C-terminal" evidence="10">
    <location>
        <begin position="248"/>
        <end position="333"/>
    </location>
</feature>
<comment type="subcellular location">
    <subcellularLocation>
        <location evidence="1">Cell membrane</location>
        <topology evidence="1">Multi-pass membrane protein</topology>
    </subcellularLocation>
</comment>
<keyword evidence="3" id="KW-1003">Cell membrane</keyword>
<dbReference type="InterPro" id="IPR049278">
    <property type="entry name" value="MS_channel_C"/>
</dbReference>
<evidence type="ECO:0000256" key="4">
    <source>
        <dbReference type="ARBA" id="ARBA00022692"/>
    </source>
</evidence>
<comment type="caution">
    <text evidence="12">The sequence shown here is derived from an EMBL/GenBank/DDBJ whole genome shotgun (WGS) entry which is preliminary data.</text>
</comment>
<feature type="transmembrane region" description="Helical" evidence="8">
    <location>
        <begin position="12"/>
        <end position="33"/>
    </location>
</feature>
<feature type="region of interest" description="Disordered" evidence="7">
    <location>
        <begin position="345"/>
        <end position="366"/>
    </location>
</feature>
<dbReference type="SUPFAM" id="SSF82689">
    <property type="entry name" value="Mechanosensitive channel protein MscS (YggB), C-terminal domain"/>
    <property type="match status" value="1"/>
</dbReference>
<dbReference type="Pfam" id="PF21088">
    <property type="entry name" value="MS_channel_1st"/>
    <property type="match status" value="1"/>
</dbReference>
<name>A0ABT0E985_9GAMM</name>
<comment type="similarity">
    <text evidence="2">Belongs to the MscS (TC 1.A.23) family.</text>
</comment>